<dbReference type="EMBL" id="SJPS01000007">
    <property type="protein sequence ID" value="TWU22727.1"/>
    <property type="molecule type" value="Genomic_DNA"/>
</dbReference>
<organism evidence="1 2">
    <name type="scientific">Bythopirellula polymerisocia</name>
    <dbReference type="NCBI Taxonomy" id="2528003"/>
    <lineage>
        <taxon>Bacteria</taxon>
        <taxon>Pseudomonadati</taxon>
        <taxon>Planctomycetota</taxon>
        <taxon>Planctomycetia</taxon>
        <taxon>Pirellulales</taxon>
        <taxon>Lacipirellulaceae</taxon>
        <taxon>Bythopirellula</taxon>
    </lineage>
</organism>
<dbReference type="Proteomes" id="UP000318437">
    <property type="component" value="Unassembled WGS sequence"/>
</dbReference>
<name>A0A5C6CG81_9BACT</name>
<accession>A0A5C6CG81</accession>
<dbReference type="SUPFAM" id="SSF160104">
    <property type="entry name" value="Acetoacetate decarboxylase-like"/>
    <property type="match status" value="1"/>
</dbReference>
<keyword evidence="2" id="KW-1185">Reference proteome</keyword>
<comment type="caution">
    <text evidence="1">The sequence shown here is derived from an EMBL/GenBank/DDBJ whole genome shotgun (WGS) entry which is preliminary data.</text>
</comment>
<dbReference type="RefSeq" id="WP_146452478.1">
    <property type="nucleotide sequence ID" value="NZ_SJPS01000007.1"/>
</dbReference>
<evidence type="ECO:0000313" key="2">
    <source>
        <dbReference type="Proteomes" id="UP000318437"/>
    </source>
</evidence>
<reference evidence="1 2" key="1">
    <citation type="submission" date="2019-02" db="EMBL/GenBank/DDBJ databases">
        <title>Deep-cultivation of Planctomycetes and their phenomic and genomic characterization uncovers novel biology.</title>
        <authorList>
            <person name="Wiegand S."/>
            <person name="Jogler M."/>
            <person name="Boedeker C."/>
            <person name="Pinto D."/>
            <person name="Vollmers J."/>
            <person name="Rivas-Marin E."/>
            <person name="Kohn T."/>
            <person name="Peeters S.H."/>
            <person name="Heuer A."/>
            <person name="Rast P."/>
            <person name="Oberbeckmann S."/>
            <person name="Bunk B."/>
            <person name="Jeske O."/>
            <person name="Meyerdierks A."/>
            <person name="Storesund J.E."/>
            <person name="Kallscheuer N."/>
            <person name="Luecker S."/>
            <person name="Lage O.M."/>
            <person name="Pohl T."/>
            <person name="Merkel B.J."/>
            <person name="Hornburger P."/>
            <person name="Mueller R.-W."/>
            <person name="Bruemmer F."/>
            <person name="Labrenz M."/>
            <person name="Spormann A.M."/>
            <person name="Op Den Camp H."/>
            <person name="Overmann J."/>
            <person name="Amann R."/>
            <person name="Jetten M.S.M."/>
            <person name="Mascher T."/>
            <person name="Medema M.H."/>
            <person name="Devos D.P."/>
            <person name="Kaster A.-K."/>
            <person name="Ovreas L."/>
            <person name="Rohde M."/>
            <person name="Galperin M.Y."/>
            <person name="Jogler C."/>
        </authorList>
    </citation>
    <scope>NUCLEOTIDE SEQUENCE [LARGE SCALE GENOMIC DNA]</scope>
    <source>
        <strain evidence="1 2">Pla144</strain>
    </source>
</reference>
<protein>
    <recommendedName>
        <fullName evidence="3">DUF2071 domain-containing protein</fullName>
    </recommendedName>
</protein>
<sequence>MIDRISPTLRPDRMPAGYQQWRSLLFMHWSMPVEDLRPLVPKSLEIDLYEGIAYVGVVPFAMTRVRPRWCPEALGLNFLETNVRTYVTYQDRPGVYFFSLDAASRIGVGIARAFWGLPYYYAKMDLKKVDQTIDYSSTRPNSGVCHESQCKVGERLGQLEPDSIEFFFMERYLLFLEQSGSVFIGQVHHTPYPVSHTEVSHLRDDLLEAAGCGYCKGLPEFAHFSTGVDVEIFNLEQ</sequence>
<dbReference type="Gene3D" id="2.40.400.10">
    <property type="entry name" value="Acetoacetate decarboxylase-like"/>
    <property type="match status" value="1"/>
</dbReference>
<evidence type="ECO:0000313" key="1">
    <source>
        <dbReference type="EMBL" id="TWU22727.1"/>
    </source>
</evidence>
<proteinExistence type="predicted"/>
<dbReference type="Pfam" id="PF09844">
    <property type="entry name" value="DUF2071"/>
    <property type="match status" value="1"/>
</dbReference>
<gene>
    <name evidence="1" type="ORF">Pla144_41880</name>
</gene>
<dbReference type="InterPro" id="IPR023375">
    <property type="entry name" value="ADC_dom_sf"/>
</dbReference>
<dbReference type="InterPro" id="IPR018644">
    <property type="entry name" value="DUF2071"/>
</dbReference>
<dbReference type="AlphaFoldDB" id="A0A5C6CG81"/>
<dbReference type="PANTHER" id="PTHR39186">
    <property type="entry name" value="DUF2071 FAMILY PROTEIN"/>
    <property type="match status" value="1"/>
</dbReference>
<dbReference type="PANTHER" id="PTHR39186:SF1">
    <property type="entry name" value="DUF2071 DOMAIN-CONTAINING PROTEIN"/>
    <property type="match status" value="1"/>
</dbReference>
<dbReference type="OrthoDB" id="150993at2"/>
<evidence type="ECO:0008006" key="3">
    <source>
        <dbReference type="Google" id="ProtNLM"/>
    </source>
</evidence>